<name>A0A0D3JG68_EMIH1</name>
<dbReference type="InterPro" id="IPR011993">
    <property type="entry name" value="PH-like_dom_sf"/>
</dbReference>
<evidence type="ECO:0000256" key="1">
    <source>
        <dbReference type="SAM" id="MobiDB-lite"/>
    </source>
</evidence>
<evidence type="ECO:0008006" key="4">
    <source>
        <dbReference type="Google" id="ProtNLM"/>
    </source>
</evidence>
<feature type="region of interest" description="Disordered" evidence="1">
    <location>
        <begin position="178"/>
        <end position="201"/>
    </location>
</feature>
<sequence length="277" mass="27808">MRSAAAVEGISLLKSGCVAVKFGEQGTPHATTFTLSLDERTLSWAARGVVSGLLPRSRAVELRHVSRLLVGGESEVFKRYRGRLSAPGRDYLSLSLRFHEGGSGASASSSPPAQYKVRGGIGPAGGGVEPGSRRESLDVSFDDEVTFGLWVAALRALLPPAALLDDLFGGGAAASAAPVLSQPTPPSTAQPTPSSGDPWAAFGAAPSASLAGGGFAAAAASGAANPFDTSGDPWSACAAPASPSVPPLSAAGGDDLLDPFGRLDVGQAAGATNPFQR</sequence>
<proteinExistence type="predicted"/>
<feature type="compositionally biased region" description="Low complexity" evidence="1">
    <location>
        <begin position="235"/>
        <end position="251"/>
    </location>
</feature>
<dbReference type="KEGG" id="ehx:EMIHUDRAFT_240280"/>
<dbReference type="RefSeq" id="XP_005774932.1">
    <property type="nucleotide sequence ID" value="XM_005774875.1"/>
</dbReference>
<dbReference type="HOGENOM" id="CLU_1006222_0_0_1"/>
<protein>
    <recommendedName>
        <fullName evidence="4">PH domain-containing protein</fullName>
    </recommendedName>
</protein>
<dbReference type="GeneID" id="17268049"/>
<feature type="region of interest" description="Disordered" evidence="1">
    <location>
        <begin position="222"/>
        <end position="277"/>
    </location>
</feature>
<dbReference type="EnsemblProtists" id="EOD22503">
    <property type="protein sequence ID" value="EOD22503"/>
    <property type="gene ID" value="EMIHUDRAFT_240280"/>
</dbReference>
<accession>A0A0D3JG68</accession>
<dbReference type="Proteomes" id="UP000013827">
    <property type="component" value="Unassembled WGS sequence"/>
</dbReference>
<evidence type="ECO:0000313" key="2">
    <source>
        <dbReference type="EnsemblProtists" id="EOD22503"/>
    </source>
</evidence>
<reference evidence="2" key="2">
    <citation type="submission" date="2024-10" db="UniProtKB">
        <authorList>
            <consortium name="EnsemblProtists"/>
        </authorList>
    </citation>
    <scope>IDENTIFICATION</scope>
</reference>
<feature type="compositionally biased region" description="Gly residues" evidence="1">
    <location>
        <begin position="119"/>
        <end position="129"/>
    </location>
</feature>
<reference evidence="3" key="1">
    <citation type="journal article" date="2013" name="Nature">
        <title>Pan genome of the phytoplankton Emiliania underpins its global distribution.</title>
        <authorList>
            <person name="Read B.A."/>
            <person name="Kegel J."/>
            <person name="Klute M.J."/>
            <person name="Kuo A."/>
            <person name="Lefebvre S.C."/>
            <person name="Maumus F."/>
            <person name="Mayer C."/>
            <person name="Miller J."/>
            <person name="Monier A."/>
            <person name="Salamov A."/>
            <person name="Young J."/>
            <person name="Aguilar M."/>
            <person name="Claverie J.M."/>
            <person name="Frickenhaus S."/>
            <person name="Gonzalez K."/>
            <person name="Herman E.K."/>
            <person name="Lin Y.C."/>
            <person name="Napier J."/>
            <person name="Ogata H."/>
            <person name="Sarno A.F."/>
            <person name="Shmutz J."/>
            <person name="Schroeder D."/>
            <person name="de Vargas C."/>
            <person name="Verret F."/>
            <person name="von Dassow P."/>
            <person name="Valentin K."/>
            <person name="Van de Peer Y."/>
            <person name="Wheeler G."/>
            <person name="Dacks J.B."/>
            <person name="Delwiche C.F."/>
            <person name="Dyhrman S.T."/>
            <person name="Glockner G."/>
            <person name="John U."/>
            <person name="Richards T."/>
            <person name="Worden A.Z."/>
            <person name="Zhang X."/>
            <person name="Grigoriev I.V."/>
            <person name="Allen A.E."/>
            <person name="Bidle K."/>
            <person name="Borodovsky M."/>
            <person name="Bowler C."/>
            <person name="Brownlee C."/>
            <person name="Cock J.M."/>
            <person name="Elias M."/>
            <person name="Gladyshev V.N."/>
            <person name="Groth M."/>
            <person name="Guda C."/>
            <person name="Hadaegh A."/>
            <person name="Iglesias-Rodriguez M.D."/>
            <person name="Jenkins J."/>
            <person name="Jones B.M."/>
            <person name="Lawson T."/>
            <person name="Leese F."/>
            <person name="Lindquist E."/>
            <person name="Lobanov A."/>
            <person name="Lomsadze A."/>
            <person name="Malik S.B."/>
            <person name="Marsh M.E."/>
            <person name="Mackinder L."/>
            <person name="Mock T."/>
            <person name="Mueller-Roeber B."/>
            <person name="Pagarete A."/>
            <person name="Parker M."/>
            <person name="Probert I."/>
            <person name="Quesneville H."/>
            <person name="Raines C."/>
            <person name="Rensing S.A."/>
            <person name="Riano-Pachon D.M."/>
            <person name="Richier S."/>
            <person name="Rokitta S."/>
            <person name="Shiraiwa Y."/>
            <person name="Soanes D.M."/>
            <person name="van der Giezen M."/>
            <person name="Wahlund T.M."/>
            <person name="Williams B."/>
            <person name="Wilson W."/>
            <person name="Wolfe G."/>
            <person name="Wurch L.L."/>
        </authorList>
    </citation>
    <scope>NUCLEOTIDE SEQUENCE</scope>
</reference>
<feature type="region of interest" description="Disordered" evidence="1">
    <location>
        <begin position="103"/>
        <end position="134"/>
    </location>
</feature>
<organism evidence="2 3">
    <name type="scientific">Emiliania huxleyi (strain CCMP1516)</name>
    <dbReference type="NCBI Taxonomy" id="280463"/>
    <lineage>
        <taxon>Eukaryota</taxon>
        <taxon>Haptista</taxon>
        <taxon>Haptophyta</taxon>
        <taxon>Prymnesiophyceae</taxon>
        <taxon>Isochrysidales</taxon>
        <taxon>Noelaerhabdaceae</taxon>
        <taxon>Emiliania</taxon>
    </lineage>
</organism>
<evidence type="ECO:0000313" key="3">
    <source>
        <dbReference type="Proteomes" id="UP000013827"/>
    </source>
</evidence>
<keyword evidence="3" id="KW-1185">Reference proteome</keyword>
<dbReference type="PaxDb" id="2903-EOD22503"/>
<dbReference type="Gene3D" id="2.30.29.30">
    <property type="entry name" value="Pleckstrin-homology domain (PH domain)/Phosphotyrosine-binding domain (PTB)"/>
    <property type="match status" value="1"/>
</dbReference>
<feature type="compositionally biased region" description="Low complexity" evidence="1">
    <location>
        <begin position="189"/>
        <end position="201"/>
    </location>
</feature>
<dbReference type="AlphaFoldDB" id="A0A0D3JG68"/>